<evidence type="ECO:0000256" key="2">
    <source>
        <dbReference type="SAM" id="Phobius"/>
    </source>
</evidence>
<proteinExistence type="predicted"/>
<keyword evidence="2" id="KW-0472">Membrane</keyword>
<gene>
    <name evidence="3" type="ORF">SAMN05444363_2448</name>
</gene>
<evidence type="ECO:0000313" key="4">
    <source>
        <dbReference type="Proteomes" id="UP000184488"/>
    </source>
</evidence>
<feature type="region of interest" description="Disordered" evidence="1">
    <location>
        <begin position="147"/>
        <end position="167"/>
    </location>
</feature>
<keyword evidence="2" id="KW-0812">Transmembrane</keyword>
<dbReference type="STRING" id="415425.SAMN05444363_2448"/>
<keyword evidence="2" id="KW-1133">Transmembrane helix</keyword>
<organism evidence="3 4">
    <name type="scientific">Flavobacterium terrae</name>
    <dbReference type="NCBI Taxonomy" id="415425"/>
    <lineage>
        <taxon>Bacteria</taxon>
        <taxon>Pseudomonadati</taxon>
        <taxon>Bacteroidota</taxon>
        <taxon>Flavobacteriia</taxon>
        <taxon>Flavobacteriales</taxon>
        <taxon>Flavobacteriaceae</taxon>
        <taxon>Flavobacterium</taxon>
    </lineage>
</organism>
<evidence type="ECO:0000313" key="3">
    <source>
        <dbReference type="EMBL" id="SHJ03460.1"/>
    </source>
</evidence>
<dbReference type="RefSeq" id="WP_073311776.1">
    <property type="nucleotide sequence ID" value="NZ_FQZI01000004.1"/>
</dbReference>
<accession>A0A1M6G0J9</accession>
<reference evidence="4" key="1">
    <citation type="submission" date="2016-11" db="EMBL/GenBank/DDBJ databases">
        <authorList>
            <person name="Varghese N."/>
            <person name="Submissions S."/>
        </authorList>
    </citation>
    <scope>NUCLEOTIDE SEQUENCE [LARGE SCALE GENOMIC DNA]</scope>
    <source>
        <strain evidence="4">DSM 18829</strain>
    </source>
</reference>
<protein>
    <submittedName>
        <fullName evidence="3">Uncharacterized protein</fullName>
    </submittedName>
</protein>
<dbReference type="EMBL" id="FQZI01000004">
    <property type="protein sequence ID" value="SHJ03460.1"/>
    <property type="molecule type" value="Genomic_DNA"/>
</dbReference>
<dbReference type="Proteomes" id="UP000184488">
    <property type="component" value="Unassembled WGS sequence"/>
</dbReference>
<evidence type="ECO:0000256" key="1">
    <source>
        <dbReference type="SAM" id="MobiDB-lite"/>
    </source>
</evidence>
<dbReference type="AlphaFoldDB" id="A0A1M6G0J9"/>
<name>A0A1M6G0J9_9FLAO</name>
<feature type="transmembrane region" description="Helical" evidence="2">
    <location>
        <begin position="179"/>
        <end position="200"/>
    </location>
</feature>
<dbReference type="OrthoDB" id="1340494at2"/>
<sequence length="299" mass="34533">MSKTTFEDYKIAIWREFEIIKKNDVTGFFSDLSPAMVRDYYVHLIDKGLSKADEEIMKLFFETKENESLKKSVNNSNTDKFKPVISFLTGKTKNPDKKIRVELAAILISFEQRPHHIFSKIEPVKEEDNLDIKQKIEIKVDNIEEGLSNNSDNLPQKPLAKHLSNQKNPENPKFSIKKVTIGLGILIISFFIAAFLYAYLNHKDCLEWKNDRYVEVDCNAGSNGFINTNTKIGFDENLLKIRKINPTDTTSYFKNGKATIWYCKDNDGNIELFNTPGYHPVTNKTLKPITEYIINKYNL</sequence>
<keyword evidence="4" id="KW-1185">Reference proteome</keyword>